<gene>
    <name evidence="3" type="ORF">SAMN05216387_11119</name>
</gene>
<protein>
    <recommendedName>
        <fullName evidence="5">Sel1 repeat-containing protein</fullName>
    </recommendedName>
</protein>
<sequence>MYTKCIKCGSDKTHSSRVRPGERTGGMLFLRPIRCRECKERFWVRNPNAYYAAGALLGLGAMLIAAVWLIIEQNMGSQPIVAASKSEPEHVAMPGAGKSSLSAGELVSTPPADAKPLKGAQPAANAKPSPQSSPPPLKNRMDDHHFTVQLYQENAENGEADAQYKLGLLYLTGNGALQDFAEAAKWLKRAAEQGYALAQYELGLIYRTGYGLAIDHVQSYVWLNLAAAAGIQQAVAARDEVMRSLSSKQLAQAQKTSREWLTSRAKSRIPNNSAAKAEPESEAGSLQ</sequence>
<feature type="region of interest" description="Disordered" evidence="1">
    <location>
        <begin position="254"/>
        <end position="287"/>
    </location>
</feature>
<keyword evidence="2" id="KW-1133">Transmembrane helix</keyword>
<dbReference type="InterPro" id="IPR006597">
    <property type="entry name" value="Sel1-like"/>
</dbReference>
<evidence type="ECO:0008006" key="5">
    <source>
        <dbReference type="Google" id="ProtNLM"/>
    </source>
</evidence>
<evidence type="ECO:0000313" key="3">
    <source>
        <dbReference type="EMBL" id="SEL43899.1"/>
    </source>
</evidence>
<dbReference type="Gene3D" id="1.25.40.10">
    <property type="entry name" value="Tetratricopeptide repeat domain"/>
    <property type="match status" value="1"/>
</dbReference>
<dbReference type="OrthoDB" id="8561742at2"/>
<organism evidence="3 4">
    <name type="scientific">Nitrosovibrio tenuis</name>
    <dbReference type="NCBI Taxonomy" id="1233"/>
    <lineage>
        <taxon>Bacteria</taxon>
        <taxon>Pseudomonadati</taxon>
        <taxon>Pseudomonadota</taxon>
        <taxon>Betaproteobacteria</taxon>
        <taxon>Nitrosomonadales</taxon>
        <taxon>Nitrosomonadaceae</taxon>
        <taxon>Nitrosovibrio</taxon>
    </lineage>
</organism>
<feature type="compositionally biased region" description="Low complexity" evidence="1">
    <location>
        <begin position="120"/>
        <end position="130"/>
    </location>
</feature>
<dbReference type="PANTHER" id="PTHR11102:SF160">
    <property type="entry name" value="ERAD-ASSOCIATED E3 UBIQUITIN-PROTEIN LIGASE COMPONENT HRD3"/>
    <property type="match status" value="1"/>
</dbReference>
<proteinExistence type="predicted"/>
<dbReference type="InterPro" id="IPR011990">
    <property type="entry name" value="TPR-like_helical_dom_sf"/>
</dbReference>
<accession>A0A1H7Q7X9</accession>
<dbReference type="STRING" id="1233.SAMN05216387_11119"/>
<evidence type="ECO:0000313" key="4">
    <source>
        <dbReference type="Proteomes" id="UP000198620"/>
    </source>
</evidence>
<dbReference type="PANTHER" id="PTHR11102">
    <property type="entry name" value="SEL-1-LIKE PROTEIN"/>
    <property type="match status" value="1"/>
</dbReference>
<keyword evidence="4" id="KW-1185">Reference proteome</keyword>
<keyword evidence="2" id="KW-0812">Transmembrane</keyword>
<feature type="transmembrane region" description="Helical" evidence="2">
    <location>
        <begin position="49"/>
        <end position="71"/>
    </location>
</feature>
<dbReference type="Pfam" id="PF08238">
    <property type="entry name" value="Sel1"/>
    <property type="match status" value="2"/>
</dbReference>
<reference evidence="3 4" key="1">
    <citation type="submission" date="2016-10" db="EMBL/GenBank/DDBJ databases">
        <authorList>
            <person name="de Groot N.N."/>
        </authorList>
    </citation>
    <scope>NUCLEOTIDE SEQUENCE [LARGE SCALE GENOMIC DNA]</scope>
    <source>
        <strain evidence="3 4">Nv1</strain>
    </source>
</reference>
<evidence type="ECO:0000256" key="1">
    <source>
        <dbReference type="SAM" id="MobiDB-lite"/>
    </source>
</evidence>
<dbReference type="SMART" id="SM00671">
    <property type="entry name" value="SEL1"/>
    <property type="match status" value="2"/>
</dbReference>
<dbReference type="AlphaFoldDB" id="A0A1H7Q7X9"/>
<dbReference type="EMBL" id="FOBH01000011">
    <property type="protein sequence ID" value="SEL43899.1"/>
    <property type="molecule type" value="Genomic_DNA"/>
</dbReference>
<evidence type="ECO:0000256" key="2">
    <source>
        <dbReference type="SAM" id="Phobius"/>
    </source>
</evidence>
<feature type="region of interest" description="Disordered" evidence="1">
    <location>
        <begin position="91"/>
        <end position="141"/>
    </location>
</feature>
<dbReference type="SUPFAM" id="SSF81901">
    <property type="entry name" value="HCP-like"/>
    <property type="match status" value="1"/>
</dbReference>
<dbReference type="InterPro" id="IPR050767">
    <property type="entry name" value="Sel1_AlgK"/>
</dbReference>
<name>A0A1H7Q7X9_9PROT</name>
<keyword evidence="2" id="KW-0472">Membrane</keyword>
<dbReference type="Proteomes" id="UP000198620">
    <property type="component" value="Unassembled WGS sequence"/>
</dbReference>